<evidence type="ECO:0000256" key="2">
    <source>
        <dbReference type="ARBA" id="ARBA00007069"/>
    </source>
</evidence>
<reference evidence="11" key="1">
    <citation type="journal article" date="2019" name="Int. J. Syst. Evol. Microbiol.">
        <title>The Global Catalogue of Microorganisms (GCM) 10K type strain sequencing project: providing services to taxonomists for standard genome sequencing and annotation.</title>
        <authorList>
            <consortium name="The Broad Institute Genomics Platform"/>
            <consortium name="The Broad Institute Genome Sequencing Center for Infectious Disease"/>
            <person name="Wu L."/>
            <person name="Ma J."/>
        </authorList>
    </citation>
    <scope>NUCLEOTIDE SEQUENCE [LARGE SCALE GENOMIC DNA]</scope>
    <source>
        <strain evidence="11">CGMCC 4.7317</strain>
    </source>
</reference>
<name>A0ABW1SZS0_9ACTN</name>
<dbReference type="Proteomes" id="UP001596138">
    <property type="component" value="Unassembled WGS sequence"/>
</dbReference>
<dbReference type="RefSeq" id="WP_386768213.1">
    <property type="nucleotide sequence ID" value="NZ_JBHSTI010000008.1"/>
</dbReference>
<evidence type="ECO:0000256" key="3">
    <source>
        <dbReference type="ARBA" id="ARBA00022448"/>
    </source>
</evidence>
<organism evidence="10 11">
    <name type="scientific">Longivirga aurantiaca</name>
    <dbReference type="NCBI Taxonomy" id="1837743"/>
    <lineage>
        <taxon>Bacteria</taxon>
        <taxon>Bacillati</taxon>
        <taxon>Actinomycetota</taxon>
        <taxon>Actinomycetes</taxon>
        <taxon>Sporichthyales</taxon>
        <taxon>Sporichthyaceae</taxon>
        <taxon>Longivirga</taxon>
    </lineage>
</organism>
<keyword evidence="3 8" id="KW-0813">Transport</keyword>
<dbReference type="PANTHER" id="PTHR42929:SF1">
    <property type="entry name" value="INNER MEMBRANE ABC TRANSPORTER PERMEASE PROTEIN YDCU-RELATED"/>
    <property type="match status" value="1"/>
</dbReference>
<evidence type="ECO:0000256" key="7">
    <source>
        <dbReference type="ARBA" id="ARBA00023136"/>
    </source>
</evidence>
<keyword evidence="5 8" id="KW-0812">Transmembrane</keyword>
<feature type="domain" description="ABC transmembrane type-1" evidence="9">
    <location>
        <begin position="83"/>
        <end position="288"/>
    </location>
</feature>
<evidence type="ECO:0000256" key="1">
    <source>
        <dbReference type="ARBA" id="ARBA00004651"/>
    </source>
</evidence>
<dbReference type="CDD" id="cd06261">
    <property type="entry name" value="TM_PBP2"/>
    <property type="match status" value="1"/>
</dbReference>
<keyword evidence="11" id="KW-1185">Reference proteome</keyword>
<protein>
    <submittedName>
        <fullName evidence="10">ABC transporter permease</fullName>
    </submittedName>
</protein>
<comment type="similarity">
    <text evidence="2">Belongs to the binding-protein-dependent transport system permease family. CysTW subfamily.</text>
</comment>
<comment type="subcellular location">
    <subcellularLocation>
        <location evidence="1 8">Cell membrane</location>
        <topology evidence="1 8">Multi-pass membrane protein</topology>
    </subcellularLocation>
</comment>
<keyword evidence="7 8" id="KW-0472">Membrane</keyword>
<evidence type="ECO:0000256" key="4">
    <source>
        <dbReference type="ARBA" id="ARBA00022475"/>
    </source>
</evidence>
<keyword evidence="6 8" id="KW-1133">Transmembrane helix</keyword>
<proteinExistence type="inferred from homology"/>
<keyword evidence="4" id="KW-1003">Cell membrane</keyword>
<accession>A0ABW1SZS0</accession>
<dbReference type="EMBL" id="JBHSTI010000008">
    <property type="protein sequence ID" value="MFC6237898.1"/>
    <property type="molecule type" value="Genomic_DNA"/>
</dbReference>
<dbReference type="PROSITE" id="PS50928">
    <property type="entry name" value="ABC_TM1"/>
    <property type="match status" value="1"/>
</dbReference>
<dbReference type="PANTHER" id="PTHR42929">
    <property type="entry name" value="INNER MEMBRANE ABC TRANSPORTER PERMEASE PROTEIN YDCU-RELATED-RELATED"/>
    <property type="match status" value="1"/>
</dbReference>
<evidence type="ECO:0000313" key="10">
    <source>
        <dbReference type="EMBL" id="MFC6237898.1"/>
    </source>
</evidence>
<sequence length="298" mass="32927">MVPTTTATGSDEATVRRSKRSTPYLLLLPGLGWLAIFFVVPLFASLATSLQVPAEPGNPDAGFVQAFEISNYTNAITEYYPQFIRSYVFAGLATLLALAIAYPLAYFIAFKAGKWRNIMLVLVVAPFFCSFLIRTYAWKTILADQSPVTQFLNFLGLLPDDRILNTPLAVITGIAYNFLPFMTLPLYAALEKIDFRLIEAGNDLYGSPWTTFRKVTFPLSLPGVVAGTLLTFIPAVGDFINAQLLGSIKDKMIGNVIDSQFRIVRDYPTASALSFLLMTSVLIIVFLYIRRAGTEDLV</sequence>
<feature type="transmembrane region" description="Helical" evidence="8">
    <location>
        <begin position="168"/>
        <end position="190"/>
    </location>
</feature>
<comment type="caution">
    <text evidence="10">The sequence shown here is derived from an EMBL/GenBank/DDBJ whole genome shotgun (WGS) entry which is preliminary data.</text>
</comment>
<evidence type="ECO:0000259" key="9">
    <source>
        <dbReference type="PROSITE" id="PS50928"/>
    </source>
</evidence>
<dbReference type="SUPFAM" id="SSF161098">
    <property type="entry name" value="MetI-like"/>
    <property type="match status" value="1"/>
</dbReference>
<feature type="transmembrane region" description="Helical" evidence="8">
    <location>
        <begin position="117"/>
        <end position="137"/>
    </location>
</feature>
<dbReference type="InterPro" id="IPR000515">
    <property type="entry name" value="MetI-like"/>
</dbReference>
<dbReference type="Gene3D" id="1.10.3720.10">
    <property type="entry name" value="MetI-like"/>
    <property type="match status" value="1"/>
</dbReference>
<evidence type="ECO:0000256" key="8">
    <source>
        <dbReference type="RuleBase" id="RU363032"/>
    </source>
</evidence>
<dbReference type="Pfam" id="PF00528">
    <property type="entry name" value="BPD_transp_1"/>
    <property type="match status" value="1"/>
</dbReference>
<evidence type="ECO:0000256" key="6">
    <source>
        <dbReference type="ARBA" id="ARBA00022989"/>
    </source>
</evidence>
<feature type="transmembrane region" description="Helical" evidence="8">
    <location>
        <begin position="270"/>
        <end position="289"/>
    </location>
</feature>
<dbReference type="InterPro" id="IPR035906">
    <property type="entry name" value="MetI-like_sf"/>
</dbReference>
<feature type="transmembrane region" description="Helical" evidence="8">
    <location>
        <begin position="87"/>
        <end position="110"/>
    </location>
</feature>
<gene>
    <name evidence="10" type="ORF">ACFQGU_08410</name>
</gene>
<evidence type="ECO:0000256" key="5">
    <source>
        <dbReference type="ARBA" id="ARBA00022692"/>
    </source>
</evidence>
<feature type="transmembrane region" description="Helical" evidence="8">
    <location>
        <begin position="24"/>
        <end position="44"/>
    </location>
</feature>
<evidence type="ECO:0000313" key="11">
    <source>
        <dbReference type="Proteomes" id="UP001596138"/>
    </source>
</evidence>